<dbReference type="PANTHER" id="PTHR32046">
    <property type="entry name" value="G DOMAIN-CONTAINING PROTEIN"/>
    <property type="match status" value="1"/>
</dbReference>
<dbReference type="InterPro" id="IPR027417">
    <property type="entry name" value="P-loop_NTPase"/>
</dbReference>
<feature type="coiled-coil region" evidence="1">
    <location>
        <begin position="1131"/>
        <end position="1158"/>
    </location>
</feature>
<dbReference type="Pfam" id="PF26633">
    <property type="entry name" value="DUF8206"/>
    <property type="match status" value="1"/>
</dbReference>
<evidence type="ECO:0000259" key="3">
    <source>
        <dbReference type="Pfam" id="PF26633"/>
    </source>
</evidence>
<feature type="region of interest" description="Disordered" evidence="2">
    <location>
        <begin position="719"/>
        <end position="744"/>
    </location>
</feature>
<feature type="domain" description="DUF8206" evidence="3">
    <location>
        <begin position="1171"/>
        <end position="1250"/>
    </location>
</feature>
<accession>A0AA39HQZ6</accession>
<sequence length="1459" mass="166648">MTEQAEQLMQFVRRDKTTVTCSDNNTYELLLEHHEIGYYKCIAPNCPAKIGMRNENLQGRLIQEHNHAPPSEGAMSRENSSDSDFVDVVTEEATAPPPYQSIPDQNLGQIFVEASLKVGTEESQVIRKSVEINLSRPKELSTVIEEVFYNDSTWHETMCLATAEKKARNAEEFESVLSDYKTTLCENGTRYKITFYDAETCNKRFISKFALELAAMEKKREAAQETNTKASVADLKKVSLEDTKKVPIPDPQNIKDFGCLITVYCEGVVKFRKSLKFEPPNIPTMLSLAKCYCEQACPPNEKQVIASFLKFNNSYDDFVNIDASEKVENAQKYEIMFEQTDDLITANSHRLIVREAAEKTSQKKAVVEAYYTSSSQEILTLKKMVELKDSESVSIMRVISDIFYQDTQWAKNDCYVVVQQYSSEFKRFIDVSGDYEQVNICGGENFKLQFLDAASHSKRKLPRNVIKLQKDSDSDCSSIEEPTKSQVLVDGMIKVDSSTSDFQEVLTLPNNRTMTVRDMADGMYEVHVEPHFPRTQFNVTVSRLDDVFQRHIALKEEYSQVKLHNKESYSVEFMKTDPSIIKKPHSILIPETAFPVEQIQPLKAAPPATSCLAVVKAEYLNSSNTYAPPSFTKLVDFEENHPVTLIKAILTIFYEDTQWGKNKCYAVAEKKAPGFEDHISVASDYENTYLEDNVKYLIKLYDARSFPMDTLPKFCVPLEGEGPEQEPSSQETKPMEVEESEDEDMSSVNFIKFRGYPQRNVSQPKMKTLLKVQCPSRCTSEMLEWVCQKCETPVFYDYADHLHCKCGAHSKRNAAYCCGQDSHGDRFVPHSDVVRAFKSMKKCDEINIVLMGETGAGKSTWIDGIFNYLLHASLDDAIEYDKLEVPIPTQFLLPDDNGQMRKIHVGPEIDNECSVVGASATQRPKSYTFMFRDRFYRFIDVPGVNDCRGIDQDKKNFEMIMQELYNYDRIHAICILIPADATRLTVAMKYCINELLTHLHQDAAKNLVFCFTKSRVNFYRPGNTQEILQSYMKSFKEKRNVDIPLTDQTMYYFDNESFKFICALQNGIESFLEMKQDYVKSWDVSAQSTYKVLDYIASLQPHMIRDMMSLNEAKRIILELTPISAEITKNIQTNKRIIEAKKLELQEMKKQTVDLKSQLAIKQTTLQAEPIDYPKTVCAGAECIESLGIPGTSESQVLYRTICHDHCYLENIEPGKYPNPGLQHCWAMSGGTTCHQCNCSWETHLHIRYEQKQVTIDVPNKEVEKVLASKNTDEVKVSDVIKGLETRLEELTLKEKRIKTICAKFVAFLNKNAIAVINDAYGEYLEQSIKLAKNEVAVTGEGNEKVEQLEKYLAEYREEVAIINDHIAKGTENITVTSIEAMKDELQRMDELGKQFTSFLKASEESQKNYQREDEVHLYSSGGGFMKSLMDAGKTAINWAIGKKQKKEENEWKKKRGKR</sequence>
<dbReference type="InterPro" id="IPR058519">
    <property type="entry name" value="DUF8206"/>
</dbReference>
<dbReference type="Gene3D" id="3.40.50.300">
    <property type="entry name" value="P-loop containing nucleotide triphosphate hydrolases"/>
    <property type="match status" value="1"/>
</dbReference>
<evidence type="ECO:0000256" key="2">
    <source>
        <dbReference type="SAM" id="MobiDB-lite"/>
    </source>
</evidence>
<keyword evidence="5" id="KW-1185">Reference proteome</keyword>
<dbReference type="EMBL" id="JAUCMV010000003">
    <property type="protein sequence ID" value="KAK0409254.1"/>
    <property type="molecule type" value="Genomic_DNA"/>
</dbReference>
<protein>
    <recommendedName>
        <fullName evidence="3">DUF8206 domain-containing protein</fullName>
    </recommendedName>
</protein>
<organism evidence="4 5">
    <name type="scientific">Steinernema hermaphroditum</name>
    <dbReference type="NCBI Taxonomy" id="289476"/>
    <lineage>
        <taxon>Eukaryota</taxon>
        <taxon>Metazoa</taxon>
        <taxon>Ecdysozoa</taxon>
        <taxon>Nematoda</taxon>
        <taxon>Chromadorea</taxon>
        <taxon>Rhabditida</taxon>
        <taxon>Tylenchina</taxon>
        <taxon>Panagrolaimomorpha</taxon>
        <taxon>Strongyloidoidea</taxon>
        <taxon>Steinernematidae</taxon>
        <taxon>Steinernema</taxon>
    </lineage>
</organism>
<comment type="caution">
    <text evidence="4">The sequence shown here is derived from an EMBL/GenBank/DDBJ whole genome shotgun (WGS) entry which is preliminary data.</text>
</comment>
<name>A0AA39HQZ6_9BILA</name>
<proteinExistence type="predicted"/>
<gene>
    <name evidence="4" type="ORF">QR680_004434</name>
</gene>
<evidence type="ECO:0000313" key="5">
    <source>
        <dbReference type="Proteomes" id="UP001175271"/>
    </source>
</evidence>
<dbReference type="SUPFAM" id="SSF52540">
    <property type="entry name" value="P-loop containing nucleoside triphosphate hydrolases"/>
    <property type="match status" value="2"/>
</dbReference>
<dbReference type="Proteomes" id="UP001175271">
    <property type="component" value="Unassembled WGS sequence"/>
</dbReference>
<evidence type="ECO:0000256" key="1">
    <source>
        <dbReference type="SAM" id="Coils"/>
    </source>
</evidence>
<reference evidence="4" key="1">
    <citation type="submission" date="2023-06" db="EMBL/GenBank/DDBJ databases">
        <title>Genomic analysis of the entomopathogenic nematode Steinernema hermaphroditum.</title>
        <authorList>
            <person name="Schwarz E.M."/>
            <person name="Heppert J.K."/>
            <person name="Baniya A."/>
            <person name="Schwartz H.T."/>
            <person name="Tan C.-H."/>
            <person name="Antoshechkin I."/>
            <person name="Sternberg P.W."/>
            <person name="Goodrich-Blair H."/>
            <person name="Dillman A.R."/>
        </authorList>
    </citation>
    <scope>NUCLEOTIDE SEQUENCE</scope>
    <source>
        <strain evidence="4">PS9179</strain>
        <tissue evidence="4">Whole animal</tissue>
    </source>
</reference>
<feature type="coiled-coil region" evidence="1">
    <location>
        <begin position="206"/>
        <end position="233"/>
    </location>
</feature>
<evidence type="ECO:0000313" key="4">
    <source>
        <dbReference type="EMBL" id="KAK0409254.1"/>
    </source>
</evidence>
<keyword evidence="1" id="KW-0175">Coiled coil</keyword>
<dbReference type="PANTHER" id="PTHR32046:SF11">
    <property type="entry name" value="IMMUNE-ASSOCIATED NUCLEOTIDE-BINDING PROTEIN 10-LIKE"/>
    <property type="match status" value="1"/>
</dbReference>